<proteinExistence type="inferred from homology"/>
<dbReference type="InterPro" id="IPR007456">
    <property type="entry name" value="Smg"/>
</dbReference>
<gene>
    <name evidence="1 2" type="primary">smg</name>
    <name evidence="2" type="ORF">GCM10007350_29370</name>
</gene>
<dbReference type="Proteomes" id="UP000604737">
    <property type="component" value="Unassembled WGS sequence"/>
</dbReference>
<comment type="caution">
    <text evidence="2">The sequence shown here is derived from an EMBL/GenBank/DDBJ whole genome shotgun (WGS) entry which is preliminary data.</text>
</comment>
<sequence length="150" mass="16990">MLDVLAYLFQQYYDADGEPDMSQLARRLSGAGFDDDEIREALAWLSELSTLDAGAYAALSIDGPRMLHPIESNKLGDDAIVYWHSLEASRVLSPEERELVLDRVLRDESGEVEADRLKLIVLMVVWRKRDELSNLLIEEILFGRDGATLH</sequence>
<evidence type="ECO:0000256" key="1">
    <source>
        <dbReference type="HAMAP-Rule" id="MF_00598"/>
    </source>
</evidence>
<dbReference type="Pfam" id="PF04361">
    <property type="entry name" value="DUF494"/>
    <property type="match status" value="1"/>
</dbReference>
<accession>A0ABQ3H3F8</accession>
<dbReference type="PANTHER" id="PTHR38692">
    <property type="entry name" value="PROTEIN SMG"/>
    <property type="match status" value="1"/>
</dbReference>
<name>A0ABQ3H3F8_9NEIS</name>
<keyword evidence="3" id="KW-1185">Reference proteome</keyword>
<comment type="similarity">
    <text evidence="1">Belongs to the Smg family.</text>
</comment>
<organism evidence="2 3">
    <name type="scientific">Jeongeupia chitinilytica</name>
    <dbReference type="NCBI Taxonomy" id="1041641"/>
    <lineage>
        <taxon>Bacteria</taxon>
        <taxon>Pseudomonadati</taxon>
        <taxon>Pseudomonadota</taxon>
        <taxon>Betaproteobacteria</taxon>
        <taxon>Neisseriales</taxon>
        <taxon>Chitinibacteraceae</taxon>
        <taxon>Jeongeupia</taxon>
    </lineage>
</organism>
<protein>
    <recommendedName>
        <fullName evidence="1">Protein Smg homolog</fullName>
    </recommendedName>
</protein>
<dbReference type="EMBL" id="BMYO01000008">
    <property type="protein sequence ID" value="GHD66724.1"/>
    <property type="molecule type" value="Genomic_DNA"/>
</dbReference>
<dbReference type="PANTHER" id="PTHR38692:SF1">
    <property type="entry name" value="PROTEIN SMG"/>
    <property type="match status" value="1"/>
</dbReference>
<dbReference type="HAMAP" id="MF_00598">
    <property type="entry name" value="Smg"/>
    <property type="match status" value="1"/>
</dbReference>
<evidence type="ECO:0000313" key="2">
    <source>
        <dbReference type="EMBL" id="GHD66724.1"/>
    </source>
</evidence>
<reference evidence="3" key="1">
    <citation type="journal article" date="2019" name="Int. J. Syst. Evol. Microbiol.">
        <title>The Global Catalogue of Microorganisms (GCM) 10K type strain sequencing project: providing services to taxonomists for standard genome sequencing and annotation.</title>
        <authorList>
            <consortium name="The Broad Institute Genomics Platform"/>
            <consortium name="The Broad Institute Genome Sequencing Center for Infectious Disease"/>
            <person name="Wu L."/>
            <person name="Ma J."/>
        </authorList>
    </citation>
    <scope>NUCLEOTIDE SEQUENCE [LARGE SCALE GENOMIC DNA]</scope>
    <source>
        <strain evidence="3">KCTC 23701</strain>
    </source>
</reference>
<dbReference type="RefSeq" id="WP_189461655.1">
    <property type="nucleotide sequence ID" value="NZ_BMYO01000008.1"/>
</dbReference>
<evidence type="ECO:0000313" key="3">
    <source>
        <dbReference type="Proteomes" id="UP000604737"/>
    </source>
</evidence>